<feature type="transmembrane region" description="Helical" evidence="2">
    <location>
        <begin position="146"/>
        <end position="166"/>
    </location>
</feature>
<keyword evidence="2" id="KW-0472">Membrane</keyword>
<feature type="transmembrane region" description="Helical" evidence="2">
    <location>
        <begin position="89"/>
        <end position="109"/>
    </location>
</feature>
<gene>
    <name evidence="3" type="ORF">EV211_1097</name>
</gene>
<evidence type="ECO:0000256" key="1">
    <source>
        <dbReference type="SAM" id="Coils"/>
    </source>
</evidence>
<dbReference type="AlphaFoldDB" id="A0A4R6Q7A6"/>
<comment type="caution">
    <text evidence="3">The sequence shown here is derived from an EMBL/GenBank/DDBJ whole genome shotgun (WGS) entry which is preliminary data.</text>
</comment>
<accession>A0A4R6Q7A6</accession>
<sequence length="240" mass="26821">MRIVTIAAGILFTLFGVFCIANAGLSFMSMAFPIGIILIIVGIFECISYRKSLDNNEEKHWLLTEGLTTFILGVVVLTGQLAADIAVPVVFGMWVMISGIRGFVVLTQLKVDRANIVRDFDFYWDLVISALNIVIGLYTFFNNLLYPLSVLAILGICFAIQGATVIKFGYDMTYVKPDILKTKEEKLEEAETAAEEAHKEVRRAIRKARHAKKAAKEAENSKDFNELVNDIVDEDMKENV</sequence>
<evidence type="ECO:0000313" key="3">
    <source>
        <dbReference type="EMBL" id="TDP57897.1"/>
    </source>
</evidence>
<keyword evidence="2" id="KW-0812">Transmembrane</keyword>
<dbReference type="EMBL" id="SNXO01000009">
    <property type="protein sequence ID" value="TDP57897.1"/>
    <property type="molecule type" value="Genomic_DNA"/>
</dbReference>
<dbReference type="RefSeq" id="WP_166635356.1">
    <property type="nucleotide sequence ID" value="NZ_CALCQM010000103.1"/>
</dbReference>
<keyword evidence="1" id="KW-0175">Coiled coil</keyword>
<dbReference type="InterPro" id="IPR005325">
    <property type="entry name" value="DUF308_memb"/>
</dbReference>
<dbReference type="Pfam" id="PF03729">
    <property type="entry name" value="DUF308"/>
    <property type="match status" value="1"/>
</dbReference>
<proteinExistence type="predicted"/>
<feature type="transmembrane region" description="Helical" evidence="2">
    <location>
        <begin position="121"/>
        <end position="140"/>
    </location>
</feature>
<evidence type="ECO:0000256" key="2">
    <source>
        <dbReference type="SAM" id="Phobius"/>
    </source>
</evidence>
<protein>
    <submittedName>
        <fullName evidence="3">Uncharacterized membrane protein HdeD (DUF308 family)</fullName>
    </submittedName>
</protein>
<reference evidence="3 4" key="1">
    <citation type="submission" date="2019-03" db="EMBL/GenBank/DDBJ databases">
        <title>Genomic Encyclopedia of Type Strains, Phase IV (KMG-IV): sequencing the most valuable type-strain genomes for metagenomic binning, comparative biology and taxonomic classification.</title>
        <authorList>
            <person name="Goeker M."/>
        </authorList>
    </citation>
    <scope>NUCLEOTIDE SEQUENCE [LARGE SCALE GENOMIC DNA]</scope>
    <source>
        <strain evidence="3 4">DSM 28287</strain>
    </source>
</reference>
<feature type="transmembrane region" description="Helical" evidence="2">
    <location>
        <begin position="61"/>
        <end position="83"/>
    </location>
</feature>
<keyword evidence="4" id="KW-1185">Reference proteome</keyword>
<feature type="coiled-coil region" evidence="1">
    <location>
        <begin position="180"/>
        <end position="221"/>
    </location>
</feature>
<dbReference type="Proteomes" id="UP000295500">
    <property type="component" value="Unassembled WGS sequence"/>
</dbReference>
<organism evidence="3 4">
    <name type="scientific">Aminicella lysinilytica</name>
    <dbReference type="NCBI Taxonomy" id="433323"/>
    <lineage>
        <taxon>Bacteria</taxon>
        <taxon>Bacillati</taxon>
        <taxon>Bacillota</taxon>
        <taxon>Clostridia</taxon>
        <taxon>Peptostreptococcales</taxon>
        <taxon>Anaerovoracaceae</taxon>
        <taxon>Aminicella</taxon>
    </lineage>
</organism>
<feature type="transmembrane region" description="Helical" evidence="2">
    <location>
        <begin position="29"/>
        <end position="49"/>
    </location>
</feature>
<evidence type="ECO:0000313" key="4">
    <source>
        <dbReference type="Proteomes" id="UP000295500"/>
    </source>
</evidence>
<keyword evidence="2" id="KW-1133">Transmembrane helix</keyword>
<name>A0A4R6Q7A6_9FIRM</name>